<dbReference type="EMBL" id="BNJQ01000011">
    <property type="protein sequence ID" value="GHP06036.1"/>
    <property type="molecule type" value="Genomic_DNA"/>
</dbReference>
<comment type="caution">
    <text evidence="2">The sequence shown here is derived from an EMBL/GenBank/DDBJ whole genome shotgun (WGS) entry which is preliminary data.</text>
</comment>
<dbReference type="InterPro" id="IPR008579">
    <property type="entry name" value="UGlyAH_Cupin_dom"/>
</dbReference>
<proteinExistence type="predicted"/>
<dbReference type="Gene3D" id="2.60.120.10">
    <property type="entry name" value="Jelly Rolls"/>
    <property type="match status" value="1"/>
</dbReference>
<dbReference type="Proteomes" id="UP000660262">
    <property type="component" value="Unassembled WGS sequence"/>
</dbReference>
<reference evidence="2" key="1">
    <citation type="submission" date="2020-10" db="EMBL/GenBank/DDBJ databases">
        <title>Unveiling of a novel bifunctional photoreceptor, Dualchrome1, isolated from a cosmopolitan green alga.</title>
        <authorList>
            <person name="Suzuki S."/>
            <person name="Kawachi M."/>
        </authorList>
    </citation>
    <scope>NUCLEOTIDE SEQUENCE</scope>
    <source>
        <strain evidence="2">NIES 2893</strain>
    </source>
</reference>
<accession>A0A830HFC6</accession>
<keyword evidence="3" id="KW-1185">Reference proteome</keyword>
<feature type="domain" description="(S)-ureidoglycine aminohydrolase cupin" evidence="1">
    <location>
        <begin position="26"/>
        <end position="98"/>
    </location>
</feature>
<protein>
    <recommendedName>
        <fullName evidence="1">(S)-ureidoglycine aminohydrolase cupin domain-containing protein</fullName>
    </recommendedName>
</protein>
<dbReference type="Pfam" id="PF05899">
    <property type="entry name" value="Cupin_3"/>
    <property type="match status" value="1"/>
</dbReference>
<organism evidence="2 3">
    <name type="scientific">Pycnococcus provasolii</name>
    <dbReference type="NCBI Taxonomy" id="41880"/>
    <lineage>
        <taxon>Eukaryota</taxon>
        <taxon>Viridiplantae</taxon>
        <taxon>Chlorophyta</taxon>
        <taxon>Pseudoscourfieldiophyceae</taxon>
        <taxon>Pseudoscourfieldiales</taxon>
        <taxon>Pycnococcaceae</taxon>
        <taxon>Pycnococcus</taxon>
    </lineage>
</organism>
<sequence>MGSTVTTTTTTSGIKLTQNVDDQFLDELGVKEWPVWSCEESTFPWQYSEQESCLILEGDVVVTPDGGEPVAIQAGDFVTFPEGMSCTWDVKKPVKKRYYFGQF</sequence>
<dbReference type="SUPFAM" id="SSF51182">
    <property type="entry name" value="RmlC-like cupins"/>
    <property type="match status" value="1"/>
</dbReference>
<evidence type="ECO:0000259" key="1">
    <source>
        <dbReference type="Pfam" id="PF05899"/>
    </source>
</evidence>
<dbReference type="PANTHER" id="PTHR33271">
    <property type="entry name" value="OS04G0445200 PROTEIN"/>
    <property type="match status" value="1"/>
</dbReference>
<dbReference type="InterPro" id="IPR011051">
    <property type="entry name" value="RmlC_Cupin_sf"/>
</dbReference>
<name>A0A830HFC6_9CHLO</name>
<dbReference type="PANTHER" id="PTHR33271:SF22">
    <property type="entry name" value="OS04G0445200 PROTEIN"/>
    <property type="match status" value="1"/>
</dbReference>
<evidence type="ECO:0000313" key="3">
    <source>
        <dbReference type="Proteomes" id="UP000660262"/>
    </source>
</evidence>
<dbReference type="InterPro" id="IPR014710">
    <property type="entry name" value="RmlC-like_jellyroll"/>
</dbReference>
<dbReference type="OrthoDB" id="10260542at2759"/>
<dbReference type="CDD" id="cd02227">
    <property type="entry name" value="cupin_TM1112-like"/>
    <property type="match status" value="1"/>
</dbReference>
<evidence type="ECO:0000313" key="2">
    <source>
        <dbReference type="EMBL" id="GHP06036.1"/>
    </source>
</evidence>
<dbReference type="AlphaFoldDB" id="A0A830HFC6"/>
<gene>
    <name evidence="2" type="ORF">PPROV_000478300</name>
</gene>